<accession>A0A4Y1QVF7</accession>
<dbReference type="InterPro" id="IPR001611">
    <property type="entry name" value="Leu-rich_rpt"/>
</dbReference>
<feature type="domain" description="R13L1/DRL21-like LRR repeat region" evidence="6">
    <location>
        <begin position="365"/>
        <end position="483"/>
    </location>
</feature>
<dbReference type="Pfam" id="PF13855">
    <property type="entry name" value="LRR_8"/>
    <property type="match status" value="1"/>
</dbReference>
<evidence type="ECO:0000313" key="7">
    <source>
        <dbReference type="EMBL" id="BBG95843.1"/>
    </source>
</evidence>
<dbReference type="SUPFAM" id="SSF52540">
    <property type="entry name" value="P-loop containing nucleoside triphosphate hydrolases"/>
    <property type="match status" value="1"/>
</dbReference>
<evidence type="ECO:0000256" key="2">
    <source>
        <dbReference type="ARBA" id="ARBA00022737"/>
    </source>
</evidence>
<dbReference type="InterPro" id="IPR058922">
    <property type="entry name" value="WHD_DRP"/>
</dbReference>
<proteinExistence type="predicted"/>
<sequence length="489" mass="55922">MEIKIAKAIIEVLNKNDTRKNSNEFQTLSECISENIEGIKFLLVLDDVWNPTMWEPLKAALQKGDANSKILVTTRNNTVAIMMGATNDHMINLNKLSDQDCLELFRRIAFFDKEKDESKLFDEDIKNKIAKKVDGLPLAAKTLASLMRYKKTRNEWVAVLESKVWELEEVEQQRLDDYEFDRNELIECWMSQEYLSMKGDKGKERMIGQQYFDNLVMHRVNDDIIACKMHDIVHDFVQFLAKNECFIMEVAESCKEKNMVVHNKVRHLNIMSTYNDSFPVSIYNCKGLRTLVISTRKLPPLPSDSFSKLKSIRTLKLNKNSIKEVPESIGGLVHLRYLDLSQNRELKELPNSVDGGEDDEGIFKLGDLGNLEQLQGSLYIANLKSAKDGSEAKNAELVNKKNLLHLSLHFGRGSVRDPKRAEADLKDKDILKGFQVHTNLESLAIYGHHSPKLCPSWMMSCHNLRKLVFYEVPFCGVLAPLENSGPLNI</sequence>
<dbReference type="InterPro" id="IPR032675">
    <property type="entry name" value="LRR_dom_sf"/>
</dbReference>
<dbReference type="InterPro" id="IPR042197">
    <property type="entry name" value="Apaf_helical"/>
</dbReference>
<keyword evidence="2" id="KW-0677">Repeat</keyword>
<dbReference type="PRINTS" id="PR00364">
    <property type="entry name" value="DISEASERSIST"/>
</dbReference>
<evidence type="ECO:0000259" key="4">
    <source>
        <dbReference type="Pfam" id="PF00931"/>
    </source>
</evidence>
<protein>
    <submittedName>
        <fullName evidence="7">Uncharacterized protein</fullName>
    </submittedName>
</protein>
<dbReference type="PANTHER" id="PTHR36766:SF40">
    <property type="entry name" value="DISEASE RESISTANCE PROTEIN RGA3"/>
    <property type="match status" value="1"/>
</dbReference>
<dbReference type="Pfam" id="PF23559">
    <property type="entry name" value="WHD_DRP"/>
    <property type="match status" value="1"/>
</dbReference>
<reference evidence="7" key="1">
    <citation type="journal article" date="2019" name="Science">
        <title>Mutation of a bHLH transcription factor allowed almond domestication.</title>
        <authorList>
            <person name="Sanchez-Perez R."/>
            <person name="Pavan S."/>
            <person name="Mazzeo R."/>
            <person name="Moldovan C."/>
            <person name="Aiese Cigliano R."/>
            <person name="Del Cueto J."/>
            <person name="Ricciardi F."/>
            <person name="Lotti C."/>
            <person name="Ricciardi L."/>
            <person name="Dicenta F."/>
            <person name="Lopez-Marques R.L."/>
            <person name="Lindberg Moller B."/>
        </authorList>
    </citation>
    <scope>NUCLEOTIDE SEQUENCE</scope>
</reference>
<dbReference type="EMBL" id="AP019297">
    <property type="protein sequence ID" value="BBG95843.1"/>
    <property type="molecule type" value="Genomic_DNA"/>
</dbReference>
<dbReference type="Pfam" id="PF25019">
    <property type="entry name" value="LRR_R13L1-DRL21"/>
    <property type="match status" value="1"/>
</dbReference>
<name>A0A4Y1QVF7_PRUDU</name>
<evidence type="ECO:0000256" key="3">
    <source>
        <dbReference type="ARBA" id="ARBA00022821"/>
    </source>
</evidence>
<keyword evidence="1" id="KW-0433">Leucine-rich repeat</keyword>
<dbReference type="InterPro" id="IPR002182">
    <property type="entry name" value="NB-ARC"/>
</dbReference>
<dbReference type="Gene3D" id="3.40.50.300">
    <property type="entry name" value="P-loop containing nucleotide triphosphate hydrolases"/>
    <property type="match status" value="1"/>
</dbReference>
<dbReference type="AlphaFoldDB" id="A0A4Y1QVF7"/>
<keyword evidence="3" id="KW-0611">Plant defense</keyword>
<gene>
    <name evidence="7" type="ORF">Prudu_004492</name>
</gene>
<evidence type="ECO:0000259" key="6">
    <source>
        <dbReference type="Pfam" id="PF25019"/>
    </source>
</evidence>
<dbReference type="Gene3D" id="3.80.10.10">
    <property type="entry name" value="Ribonuclease Inhibitor"/>
    <property type="match status" value="1"/>
</dbReference>
<dbReference type="GO" id="GO:0006952">
    <property type="term" value="P:defense response"/>
    <property type="evidence" value="ECO:0007669"/>
    <property type="project" value="UniProtKB-KW"/>
</dbReference>
<dbReference type="InterPro" id="IPR056789">
    <property type="entry name" value="LRR_R13L1-DRL21"/>
</dbReference>
<dbReference type="Gene3D" id="1.10.8.430">
    <property type="entry name" value="Helical domain of apoptotic protease-activating factors"/>
    <property type="match status" value="1"/>
</dbReference>
<evidence type="ECO:0000259" key="5">
    <source>
        <dbReference type="Pfam" id="PF23559"/>
    </source>
</evidence>
<dbReference type="GO" id="GO:0043531">
    <property type="term" value="F:ADP binding"/>
    <property type="evidence" value="ECO:0007669"/>
    <property type="project" value="InterPro"/>
</dbReference>
<organism evidence="7">
    <name type="scientific">Prunus dulcis</name>
    <name type="common">Almond</name>
    <name type="synonym">Amygdalus dulcis</name>
    <dbReference type="NCBI Taxonomy" id="3755"/>
    <lineage>
        <taxon>Eukaryota</taxon>
        <taxon>Viridiplantae</taxon>
        <taxon>Streptophyta</taxon>
        <taxon>Embryophyta</taxon>
        <taxon>Tracheophyta</taxon>
        <taxon>Spermatophyta</taxon>
        <taxon>Magnoliopsida</taxon>
        <taxon>eudicotyledons</taxon>
        <taxon>Gunneridae</taxon>
        <taxon>Pentapetalae</taxon>
        <taxon>rosids</taxon>
        <taxon>fabids</taxon>
        <taxon>Rosales</taxon>
        <taxon>Rosaceae</taxon>
        <taxon>Amygdaloideae</taxon>
        <taxon>Amygdaleae</taxon>
        <taxon>Prunus</taxon>
    </lineage>
</organism>
<evidence type="ECO:0000256" key="1">
    <source>
        <dbReference type="ARBA" id="ARBA00022614"/>
    </source>
</evidence>
<dbReference type="SUPFAM" id="SSF52058">
    <property type="entry name" value="L domain-like"/>
    <property type="match status" value="1"/>
</dbReference>
<dbReference type="PANTHER" id="PTHR36766">
    <property type="entry name" value="PLANT BROAD-SPECTRUM MILDEW RESISTANCE PROTEIN RPW8"/>
    <property type="match status" value="1"/>
</dbReference>
<feature type="domain" description="NB-ARC" evidence="4">
    <location>
        <begin position="3"/>
        <end position="111"/>
    </location>
</feature>
<dbReference type="InterPro" id="IPR027417">
    <property type="entry name" value="P-loop_NTPase"/>
</dbReference>
<feature type="domain" description="Disease resistance protein winged helix" evidence="5">
    <location>
        <begin position="177"/>
        <end position="237"/>
    </location>
</feature>
<dbReference type="Pfam" id="PF00931">
    <property type="entry name" value="NB-ARC"/>
    <property type="match status" value="1"/>
</dbReference>